<dbReference type="InterPro" id="IPR036987">
    <property type="entry name" value="SRA-YDG_sf"/>
</dbReference>
<name>A0AAV1DWL7_OLDCO</name>
<sequence>MVLQKEGKWVNMDEEVGRVPGGNPNVSKKPMDQRLLRGNLALKTSMVAKLPIRVIHHWECFNKNNNGLKGSKGRHYKYVYDGLYFVASCQQERDDNGLLVFKF</sequence>
<dbReference type="EMBL" id="OX459124">
    <property type="protein sequence ID" value="CAI9112286.1"/>
    <property type="molecule type" value="Genomic_DNA"/>
</dbReference>
<dbReference type="PROSITE" id="PS51015">
    <property type="entry name" value="YDG"/>
    <property type="match status" value="1"/>
</dbReference>
<dbReference type="Proteomes" id="UP001161247">
    <property type="component" value="Chromosome 7"/>
</dbReference>
<dbReference type="PANTHER" id="PTHR45660:SF46">
    <property type="entry name" value="HISTONE-LYSINE N-METHYLTRANSFERASE, H3 LYSINE-9 SPECIFIC SUVH6"/>
    <property type="match status" value="1"/>
</dbReference>
<evidence type="ECO:0000259" key="4">
    <source>
        <dbReference type="PROSITE" id="PS51015"/>
    </source>
</evidence>
<evidence type="ECO:0000256" key="2">
    <source>
        <dbReference type="ARBA" id="ARBA00023242"/>
    </source>
</evidence>
<reference evidence="5" key="1">
    <citation type="submission" date="2023-03" db="EMBL/GenBank/DDBJ databases">
        <authorList>
            <person name="Julca I."/>
        </authorList>
    </citation>
    <scope>NUCLEOTIDE SEQUENCE</scope>
</reference>
<protein>
    <submittedName>
        <fullName evidence="5">OLC1v1012708C1</fullName>
    </submittedName>
</protein>
<dbReference type="Pfam" id="PF02182">
    <property type="entry name" value="SAD_SRA"/>
    <property type="match status" value="1"/>
</dbReference>
<evidence type="ECO:0000313" key="6">
    <source>
        <dbReference type="Proteomes" id="UP001161247"/>
    </source>
</evidence>
<dbReference type="GO" id="GO:0005694">
    <property type="term" value="C:chromosome"/>
    <property type="evidence" value="ECO:0007669"/>
    <property type="project" value="UniProtKB-SubCell"/>
</dbReference>
<feature type="domain" description="YDG" evidence="4">
    <location>
        <begin position="1"/>
        <end position="103"/>
    </location>
</feature>
<dbReference type="PANTHER" id="PTHR45660">
    <property type="entry name" value="HISTONE-LYSINE N-METHYLTRANSFERASE SETMAR"/>
    <property type="match status" value="1"/>
</dbReference>
<keyword evidence="2 3" id="KW-0539">Nucleus</keyword>
<dbReference type="GO" id="GO:0042054">
    <property type="term" value="F:histone methyltransferase activity"/>
    <property type="evidence" value="ECO:0007669"/>
    <property type="project" value="TreeGrafter"/>
</dbReference>
<dbReference type="InterPro" id="IPR051357">
    <property type="entry name" value="H3K9_HMTase_SUVAR3-9"/>
</dbReference>
<proteinExistence type="predicted"/>
<dbReference type="GO" id="GO:0005634">
    <property type="term" value="C:nucleus"/>
    <property type="evidence" value="ECO:0007669"/>
    <property type="project" value="UniProtKB-SubCell"/>
</dbReference>
<dbReference type="Gene3D" id="2.30.280.10">
    <property type="entry name" value="SRA-YDG"/>
    <property type="match status" value="1"/>
</dbReference>
<dbReference type="InterPro" id="IPR003105">
    <property type="entry name" value="SRA_YDG"/>
</dbReference>
<organism evidence="5 6">
    <name type="scientific">Oldenlandia corymbosa var. corymbosa</name>
    <dbReference type="NCBI Taxonomy" id="529605"/>
    <lineage>
        <taxon>Eukaryota</taxon>
        <taxon>Viridiplantae</taxon>
        <taxon>Streptophyta</taxon>
        <taxon>Embryophyta</taxon>
        <taxon>Tracheophyta</taxon>
        <taxon>Spermatophyta</taxon>
        <taxon>Magnoliopsida</taxon>
        <taxon>eudicotyledons</taxon>
        <taxon>Gunneridae</taxon>
        <taxon>Pentapetalae</taxon>
        <taxon>asterids</taxon>
        <taxon>lamiids</taxon>
        <taxon>Gentianales</taxon>
        <taxon>Rubiaceae</taxon>
        <taxon>Rubioideae</taxon>
        <taxon>Spermacoceae</taxon>
        <taxon>Hedyotis-Oldenlandia complex</taxon>
        <taxon>Oldenlandia</taxon>
    </lineage>
</organism>
<dbReference type="AlphaFoldDB" id="A0AAV1DWL7"/>
<evidence type="ECO:0000256" key="1">
    <source>
        <dbReference type="ARBA" id="ARBA00004286"/>
    </source>
</evidence>
<gene>
    <name evidence="5" type="ORF">OLC1_LOCUS19511</name>
</gene>
<accession>A0AAV1DWL7</accession>
<comment type="subcellular location">
    <subcellularLocation>
        <location evidence="1">Chromosome</location>
    </subcellularLocation>
    <subcellularLocation>
        <location evidence="3">Nucleus</location>
    </subcellularLocation>
</comment>
<keyword evidence="6" id="KW-1185">Reference proteome</keyword>
<evidence type="ECO:0000256" key="3">
    <source>
        <dbReference type="PROSITE-ProRule" id="PRU00358"/>
    </source>
</evidence>
<dbReference type="GO" id="GO:0003690">
    <property type="term" value="F:double-stranded DNA binding"/>
    <property type="evidence" value="ECO:0007669"/>
    <property type="project" value="TreeGrafter"/>
</dbReference>
<dbReference type="SUPFAM" id="SSF88697">
    <property type="entry name" value="PUA domain-like"/>
    <property type="match status" value="1"/>
</dbReference>
<evidence type="ECO:0000313" key="5">
    <source>
        <dbReference type="EMBL" id="CAI9112286.1"/>
    </source>
</evidence>
<dbReference type="InterPro" id="IPR015947">
    <property type="entry name" value="PUA-like_sf"/>
</dbReference>